<accession>A0A8S5QPZ0</accession>
<proteinExistence type="predicted"/>
<dbReference type="PROSITE" id="PS51257">
    <property type="entry name" value="PROKAR_LIPOPROTEIN"/>
    <property type="match status" value="1"/>
</dbReference>
<name>A0A8S5QPZ0_9CAUD</name>
<protein>
    <submittedName>
        <fullName evidence="1">Uncharacterized protein</fullName>
    </submittedName>
</protein>
<evidence type="ECO:0000313" key="1">
    <source>
        <dbReference type="EMBL" id="DAE20867.1"/>
    </source>
</evidence>
<reference evidence="1" key="1">
    <citation type="journal article" date="2021" name="Proc. Natl. Acad. Sci. U.S.A.">
        <title>A Catalog of Tens of Thousands of Viruses from Human Metagenomes Reveals Hidden Associations with Chronic Diseases.</title>
        <authorList>
            <person name="Tisza M.J."/>
            <person name="Buck C.B."/>
        </authorList>
    </citation>
    <scope>NUCLEOTIDE SEQUENCE</scope>
    <source>
        <strain evidence="1">CtWhx86</strain>
    </source>
</reference>
<dbReference type="EMBL" id="BK015702">
    <property type="protein sequence ID" value="DAE20867.1"/>
    <property type="molecule type" value="Genomic_DNA"/>
</dbReference>
<sequence>MFGKNIKLVPKLTVDGSVLNYIIISCDNFTPSENPEFRDNIIEFDIICHFD</sequence>
<organism evidence="1">
    <name type="scientific">Siphoviridae sp. ctWhx86</name>
    <dbReference type="NCBI Taxonomy" id="2826362"/>
    <lineage>
        <taxon>Viruses</taxon>
        <taxon>Duplodnaviria</taxon>
        <taxon>Heunggongvirae</taxon>
        <taxon>Uroviricota</taxon>
        <taxon>Caudoviricetes</taxon>
    </lineage>
</organism>